<evidence type="ECO:0000259" key="17">
    <source>
        <dbReference type="PROSITE" id="PS50109"/>
    </source>
</evidence>
<feature type="transmembrane region" description="Helical" evidence="16">
    <location>
        <begin position="298"/>
        <end position="316"/>
    </location>
</feature>
<evidence type="ECO:0000256" key="11">
    <source>
        <dbReference type="ARBA" id="ARBA00022840"/>
    </source>
</evidence>
<evidence type="ECO:0000256" key="14">
    <source>
        <dbReference type="ARBA" id="ARBA00023136"/>
    </source>
</evidence>
<dbReference type="InterPro" id="IPR005467">
    <property type="entry name" value="His_kinase_dom"/>
</dbReference>
<dbReference type="PRINTS" id="PR00344">
    <property type="entry name" value="BCTRLSENSOR"/>
</dbReference>
<keyword evidence="7" id="KW-0808">Transferase</keyword>
<evidence type="ECO:0000256" key="16">
    <source>
        <dbReference type="SAM" id="Phobius"/>
    </source>
</evidence>
<dbReference type="PANTHER" id="PTHR43065">
    <property type="entry name" value="SENSOR HISTIDINE KINASE"/>
    <property type="match status" value="1"/>
</dbReference>
<dbReference type="SUPFAM" id="SSF103190">
    <property type="entry name" value="Sensory domain-like"/>
    <property type="match status" value="1"/>
</dbReference>
<evidence type="ECO:0000256" key="15">
    <source>
        <dbReference type="ARBA" id="ARBA00073143"/>
    </source>
</evidence>
<evidence type="ECO:0000256" key="2">
    <source>
        <dbReference type="ARBA" id="ARBA00004429"/>
    </source>
</evidence>
<evidence type="ECO:0000256" key="6">
    <source>
        <dbReference type="ARBA" id="ARBA00022553"/>
    </source>
</evidence>
<name>A0A7X2IN96_9BURK</name>
<dbReference type="SUPFAM" id="SSF55874">
    <property type="entry name" value="ATPase domain of HSP90 chaperone/DNA topoisomerase II/histidine kinase"/>
    <property type="match status" value="1"/>
</dbReference>
<keyword evidence="6" id="KW-0597">Phosphoprotein</keyword>
<evidence type="ECO:0000256" key="3">
    <source>
        <dbReference type="ARBA" id="ARBA00012438"/>
    </source>
</evidence>
<reference evidence="18 19" key="1">
    <citation type="submission" date="2019-11" db="EMBL/GenBank/DDBJ databases">
        <title>Novel species isolated from a subtropical stream in China.</title>
        <authorList>
            <person name="Lu H."/>
        </authorList>
    </citation>
    <scope>NUCLEOTIDE SEQUENCE [LARGE SCALE GENOMIC DNA]</scope>
    <source>
        <strain evidence="18 19">FT92W</strain>
    </source>
</reference>
<evidence type="ECO:0000256" key="7">
    <source>
        <dbReference type="ARBA" id="ARBA00022679"/>
    </source>
</evidence>
<dbReference type="InterPro" id="IPR033479">
    <property type="entry name" value="dCache_1"/>
</dbReference>
<dbReference type="Pfam" id="PF02518">
    <property type="entry name" value="HATPase_c"/>
    <property type="match status" value="1"/>
</dbReference>
<dbReference type="InterPro" id="IPR029151">
    <property type="entry name" value="Sensor-like_sf"/>
</dbReference>
<dbReference type="Gene3D" id="3.30.565.10">
    <property type="entry name" value="Histidine kinase-like ATPase, C-terminal domain"/>
    <property type="match status" value="1"/>
</dbReference>
<dbReference type="InterPro" id="IPR036890">
    <property type="entry name" value="HATPase_C_sf"/>
</dbReference>
<evidence type="ECO:0000313" key="18">
    <source>
        <dbReference type="EMBL" id="MRV72979.1"/>
    </source>
</evidence>
<dbReference type="RefSeq" id="WP_154375092.1">
    <property type="nucleotide sequence ID" value="NZ_WKJJ01000008.1"/>
</dbReference>
<dbReference type="Pfam" id="PF02743">
    <property type="entry name" value="dCache_1"/>
    <property type="match status" value="1"/>
</dbReference>
<comment type="subcellular location">
    <subcellularLocation>
        <location evidence="2">Cell inner membrane</location>
        <topology evidence="2">Multi-pass membrane protein</topology>
    </subcellularLocation>
</comment>
<keyword evidence="9" id="KW-0547">Nucleotide-binding</keyword>
<feature type="domain" description="Histidine kinase" evidence="17">
    <location>
        <begin position="393"/>
        <end position="604"/>
    </location>
</feature>
<evidence type="ECO:0000256" key="4">
    <source>
        <dbReference type="ARBA" id="ARBA00022475"/>
    </source>
</evidence>
<keyword evidence="14 16" id="KW-0472">Membrane</keyword>
<evidence type="ECO:0000256" key="10">
    <source>
        <dbReference type="ARBA" id="ARBA00022777"/>
    </source>
</evidence>
<dbReference type="Pfam" id="PF00512">
    <property type="entry name" value="HisKA"/>
    <property type="match status" value="1"/>
</dbReference>
<keyword evidence="4" id="KW-1003">Cell membrane</keyword>
<evidence type="ECO:0000256" key="13">
    <source>
        <dbReference type="ARBA" id="ARBA00023012"/>
    </source>
</evidence>
<dbReference type="EC" id="2.7.13.3" evidence="3"/>
<dbReference type="GO" id="GO:0005886">
    <property type="term" value="C:plasma membrane"/>
    <property type="evidence" value="ECO:0007669"/>
    <property type="project" value="UniProtKB-SubCell"/>
</dbReference>
<evidence type="ECO:0000256" key="1">
    <source>
        <dbReference type="ARBA" id="ARBA00000085"/>
    </source>
</evidence>
<dbReference type="PIRSF" id="PIRSF036431">
    <property type="entry name" value="STHK_DctB"/>
    <property type="match status" value="1"/>
</dbReference>
<dbReference type="EMBL" id="WKJJ01000008">
    <property type="protein sequence ID" value="MRV72979.1"/>
    <property type="molecule type" value="Genomic_DNA"/>
</dbReference>
<evidence type="ECO:0000256" key="8">
    <source>
        <dbReference type="ARBA" id="ARBA00022692"/>
    </source>
</evidence>
<sequence>MFRAFFLPTFPRQQLLAFRSGLFNRPALVYTLGTVLLGLAAAAVVQVYAWSAQQGYDQLNDMLEHQLDLYAGGLESELGKHEYLPGIIAMDQDVQALLARPDDMKQLEKTSKRLSSLNVRAGAMMTFLVNSTGNISAASDWYQQDSRMGRDVSTLPYVREALQGRPARYFSRSAERNTPEYYFAQPILQNGAVLGVAVVKISLDPIESTWSASITQSSHEMLLVVDENDTVIIATAPEWRNQHAPRLPMSGTAVLRSQGPNAALILYAAQSRAMPHQGWRLVMLASAGNATVNALRNAIGAGVLLAFVSLLGLFLAQRRRAIASRLKAREALQRAHDLLEVRIAERTAELHDMNQELLREVSERKHAEQVLRASQDSLIHASRLALLGQMSAGITHEISQPLTALRSLSFNSQLLLKRGEMARIEKNLQSISALTERMGHLTEQLKSFSRKTPLALRPFLLADAVDATLLLLENRIRTEQITVHTVIDARLRALCDSNRLEQVLINLCANALDAMREAPARTLSIRVWHAGGRAHIRVEDSGTGIPDDVLARLFEPFFSTKLPGQGLGLGLAISADIVRDFGGTLRASNIPGGAAFELDLQLCEEISHV</sequence>
<dbReference type="Gene3D" id="1.10.287.130">
    <property type="match status" value="1"/>
</dbReference>
<dbReference type="CDD" id="cd00082">
    <property type="entry name" value="HisKA"/>
    <property type="match status" value="1"/>
</dbReference>
<gene>
    <name evidence="18" type="ORF">GJ700_14815</name>
</gene>
<dbReference type="FunFam" id="1.10.287.130:FF:000049">
    <property type="entry name" value="C4-dicarboxylate transport sensor protein DctB"/>
    <property type="match status" value="1"/>
</dbReference>
<comment type="caution">
    <text evidence="18">The sequence shown here is derived from an EMBL/GenBank/DDBJ whole genome shotgun (WGS) entry which is preliminary data.</text>
</comment>
<evidence type="ECO:0000256" key="9">
    <source>
        <dbReference type="ARBA" id="ARBA00022741"/>
    </source>
</evidence>
<dbReference type="PROSITE" id="PS50109">
    <property type="entry name" value="HIS_KIN"/>
    <property type="match status" value="1"/>
</dbReference>
<dbReference type="SUPFAM" id="SSF47384">
    <property type="entry name" value="Homodimeric domain of signal transducing histidine kinase"/>
    <property type="match status" value="1"/>
</dbReference>
<dbReference type="Proteomes" id="UP000446768">
    <property type="component" value="Unassembled WGS sequence"/>
</dbReference>
<comment type="catalytic activity">
    <reaction evidence="1">
        <text>ATP + protein L-histidine = ADP + protein N-phospho-L-histidine.</text>
        <dbReference type="EC" id="2.7.13.3"/>
    </reaction>
</comment>
<dbReference type="Gene3D" id="3.30.450.20">
    <property type="entry name" value="PAS domain"/>
    <property type="match status" value="2"/>
</dbReference>
<evidence type="ECO:0000256" key="12">
    <source>
        <dbReference type="ARBA" id="ARBA00022989"/>
    </source>
</evidence>
<dbReference type="AlphaFoldDB" id="A0A7X2IN96"/>
<dbReference type="GO" id="GO:0000155">
    <property type="term" value="F:phosphorelay sensor kinase activity"/>
    <property type="evidence" value="ECO:0007669"/>
    <property type="project" value="InterPro"/>
</dbReference>
<proteinExistence type="predicted"/>
<evidence type="ECO:0000256" key="5">
    <source>
        <dbReference type="ARBA" id="ARBA00022519"/>
    </source>
</evidence>
<dbReference type="InterPro" id="IPR036097">
    <property type="entry name" value="HisK_dim/P_sf"/>
</dbReference>
<keyword evidence="13" id="KW-0902">Two-component regulatory system</keyword>
<dbReference type="SMART" id="SM00387">
    <property type="entry name" value="HATPase_c"/>
    <property type="match status" value="1"/>
</dbReference>
<keyword evidence="8 16" id="KW-0812">Transmembrane</keyword>
<keyword evidence="19" id="KW-1185">Reference proteome</keyword>
<dbReference type="SMART" id="SM00388">
    <property type="entry name" value="HisKA"/>
    <property type="match status" value="1"/>
</dbReference>
<organism evidence="18 19">
    <name type="scientific">Pseudoduganella rivuli</name>
    <dbReference type="NCBI Taxonomy" id="2666085"/>
    <lineage>
        <taxon>Bacteria</taxon>
        <taxon>Pseudomonadati</taxon>
        <taxon>Pseudomonadota</taxon>
        <taxon>Betaproteobacteria</taxon>
        <taxon>Burkholderiales</taxon>
        <taxon>Oxalobacteraceae</taxon>
        <taxon>Telluria group</taxon>
        <taxon>Pseudoduganella</taxon>
    </lineage>
</organism>
<evidence type="ECO:0000313" key="19">
    <source>
        <dbReference type="Proteomes" id="UP000446768"/>
    </source>
</evidence>
<dbReference type="InterPro" id="IPR003661">
    <property type="entry name" value="HisK_dim/P_dom"/>
</dbReference>
<keyword evidence="11" id="KW-0067">ATP-binding</keyword>
<dbReference type="InterPro" id="IPR004358">
    <property type="entry name" value="Sig_transdc_His_kin-like_C"/>
</dbReference>
<dbReference type="GO" id="GO:0005524">
    <property type="term" value="F:ATP binding"/>
    <property type="evidence" value="ECO:0007669"/>
    <property type="project" value="UniProtKB-KW"/>
</dbReference>
<keyword evidence="12 16" id="KW-1133">Transmembrane helix</keyword>
<accession>A0A7X2IN96</accession>
<dbReference type="InterPro" id="IPR017055">
    <property type="entry name" value="Sig_transdc_His_kinase_DctB"/>
</dbReference>
<protein>
    <recommendedName>
        <fullName evidence="15">C4-dicarboxylate transport sensor protein DctB</fullName>
        <ecNumber evidence="3">2.7.13.3</ecNumber>
    </recommendedName>
</protein>
<keyword evidence="5" id="KW-0997">Cell inner membrane</keyword>
<feature type="transmembrane region" description="Helical" evidence="16">
    <location>
        <begin position="27"/>
        <end position="50"/>
    </location>
</feature>
<keyword evidence="10 18" id="KW-0418">Kinase</keyword>
<dbReference type="PANTHER" id="PTHR43065:SF46">
    <property type="entry name" value="C4-DICARBOXYLATE TRANSPORT SENSOR PROTEIN DCTB"/>
    <property type="match status" value="1"/>
</dbReference>
<dbReference type="Gene3D" id="6.10.250.3020">
    <property type="match status" value="1"/>
</dbReference>
<dbReference type="InterPro" id="IPR003594">
    <property type="entry name" value="HATPase_dom"/>
</dbReference>